<name>A0A1Y5HTN7_OLEAN</name>
<sequence>MAVAIFNKKSLPIAWRVAMSIVIASIIINVISSSSLIYVNYKEEEKQFFLRVEEIQASHMTSLANALWHFDNKQITVQGQGIQNLYFIGYVRISSDNNTLYESGVISNNPQDDHFLIPIEHNNRAIGELEVGFARDKILKDIIRSAEKMIYMQMIAGLLLALLLFWRVHRIITRHLIDLNRQLSAKKETNDHKFLSLHRANYHDELSALVDSFNQLTEEINNELLNKEEAQAALAETNNKLEQRVEERTENLQEAIDELHNTLENLRNTQGQLIESEKLSSLGGMVAGVAHEINTPIGLCITTHSFIKDLFKDMHKRFEDGSISKSNFTDFMHSMEESVDILSKNLERAAKLVKSFKHVSEDQAGEALRKFNLDEYLHEILSTLNPKLKTTRHSVRIVCPNDIDLEGFPGALSQIITNLVMNSLLHGFEGIEQGHITIEAEQQANKVIILYSDDGIGLNKESQNKIFEPFYTTKRGYGGTGLGMHLVYNLVNQTLQGSIQLQQASQGCAFMITIPSKIEEAAISINT</sequence>
<reference evidence="7" key="1">
    <citation type="journal article" date="2017" name="Proc. Natl. Acad. Sci. U.S.A.">
        <title>Simulation of Deepwater Horizon oil plume reveals substrate specialization within a complex community of hydrocarbon degraders.</title>
        <authorList>
            <person name="Hu P."/>
            <person name="Dubinsky E.A."/>
            <person name="Probst A.J."/>
            <person name="Wang J."/>
            <person name="Sieber C.M.K."/>
            <person name="Tom L.M."/>
            <person name="Gardinali P."/>
            <person name="Banfield J.F."/>
            <person name="Atlas R.M."/>
            <person name="Andersen G.L."/>
        </authorList>
    </citation>
    <scope>NUCLEOTIDE SEQUENCE [LARGE SCALE GENOMIC DNA]</scope>
</reference>
<feature type="transmembrane region" description="Helical" evidence="4">
    <location>
        <begin position="13"/>
        <end position="41"/>
    </location>
</feature>
<feature type="coiled-coil region" evidence="3">
    <location>
        <begin position="213"/>
        <end position="276"/>
    </location>
</feature>
<feature type="transmembrane region" description="Helical" evidence="4">
    <location>
        <begin position="150"/>
        <end position="168"/>
    </location>
</feature>
<evidence type="ECO:0000259" key="5">
    <source>
        <dbReference type="PROSITE" id="PS50109"/>
    </source>
</evidence>
<dbReference type="PANTHER" id="PTHR43065">
    <property type="entry name" value="SENSOR HISTIDINE KINASE"/>
    <property type="match status" value="1"/>
</dbReference>
<comment type="catalytic activity">
    <reaction evidence="1">
        <text>ATP + protein L-histidine = ADP + protein N-phospho-L-histidine.</text>
        <dbReference type="EC" id="2.7.13.3"/>
    </reaction>
</comment>
<evidence type="ECO:0000256" key="1">
    <source>
        <dbReference type="ARBA" id="ARBA00000085"/>
    </source>
</evidence>
<keyword evidence="3" id="KW-0175">Coiled coil</keyword>
<dbReference type="Pfam" id="PF17149">
    <property type="entry name" value="CHASE5"/>
    <property type="match status" value="1"/>
</dbReference>
<dbReference type="InterPro" id="IPR033414">
    <property type="entry name" value="Sensor_dom"/>
</dbReference>
<dbReference type="Pfam" id="PF02518">
    <property type="entry name" value="HATPase_c"/>
    <property type="match status" value="1"/>
</dbReference>
<evidence type="ECO:0000256" key="2">
    <source>
        <dbReference type="ARBA" id="ARBA00012438"/>
    </source>
</evidence>
<dbReference type="Proteomes" id="UP000227088">
    <property type="component" value="Unassembled WGS sequence"/>
</dbReference>
<dbReference type="PANTHER" id="PTHR43065:SF47">
    <property type="match status" value="1"/>
</dbReference>
<dbReference type="EC" id="2.7.13.3" evidence="2"/>
<dbReference type="SMART" id="SM00387">
    <property type="entry name" value="HATPase_c"/>
    <property type="match status" value="1"/>
</dbReference>
<dbReference type="Gene3D" id="6.10.340.10">
    <property type="match status" value="1"/>
</dbReference>
<dbReference type="CDD" id="cd00075">
    <property type="entry name" value="HATPase"/>
    <property type="match status" value="1"/>
</dbReference>
<dbReference type="Gene3D" id="3.30.565.10">
    <property type="entry name" value="Histidine kinase-like ATPase, C-terminal domain"/>
    <property type="match status" value="1"/>
</dbReference>
<dbReference type="GO" id="GO:0004673">
    <property type="term" value="F:protein histidine kinase activity"/>
    <property type="evidence" value="ECO:0007669"/>
    <property type="project" value="UniProtKB-EC"/>
</dbReference>
<dbReference type="AlphaFoldDB" id="A0A1Y5HTN7"/>
<dbReference type="EMBL" id="MABE01000285">
    <property type="protein sequence ID" value="OUS40639.1"/>
    <property type="molecule type" value="Genomic_DNA"/>
</dbReference>
<gene>
    <name evidence="6" type="ORF">A9R00_04995</name>
</gene>
<feature type="domain" description="Histidine kinase" evidence="5">
    <location>
        <begin position="288"/>
        <end position="518"/>
    </location>
</feature>
<dbReference type="PRINTS" id="PR00344">
    <property type="entry name" value="BCTRLSENSOR"/>
</dbReference>
<evidence type="ECO:0000256" key="4">
    <source>
        <dbReference type="SAM" id="Phobius"/>
    </source>
</evidence>
<organism evidence="6 7">
    <name type="scientific">Oleispira antarctica</name>
    <dbReference type="NCBI Taxonomy" id="188908"/>
    <lineage>
        <taxon>Bacteria</taxon>
        <taxon>Pseudomonadati</taxon>
        <taxon>Pseudomonadota</taxon>
        <taxon>Gammaproteobacteria</taxon>
        <taxon>Oceanospirillales</taxon>
        <taxon>Oceanospirillaceae</taxon>
        <taxon>Oleispira</taxon>
    </lineage>
</organism>
<protein>
    <recommendedName>
        <fullName evidence="2">histidine kinase</fullName>
        <ecNumber evidence="2">2.7.13.3</ecNumber>
    </recommendedName>
</protein>
<dbReference type="Gene3D" id="1.10.287.130">
    <property type="match status" value="1"/>
</dbReference>
<keyword evidence="4" id="KW-0472">Membrane</keyword>
<evidence type="ECO:0000313" key="6">
    <source>
        <dbReference type="EMBL" id="OUS40639.1"/>
    </source>
</evidence>
<dbReference type="InterPro" id="IPR003594">
    <property type="entry name" value="HATPase_dom"/>
</dbReference>
<dbReference type="SUPFAM" id="SSF55874">
    <property type="entry name" value="ATPase domain of HSP90 chaperone/DNA topoisomerase II/histidine kinase"/>
    <property type="match status" value="1"/>
</dbReference>
<dbReference type="InterPro" id="IPR036890">
    <property type="entry name" value="HATPase_C_sf"/>
</dbReference>
<evidence type="ECO:0000256" key="3">
    <source>
        <dbReference type="SAM" id="Coils"/>
    </source>
</evidence>
<keyword evidence="4" id="KW-0812">Transmembrane</keyword>
<accession>A0A1Y5HTN7</accession>
<dbReference type="InterPro" id="IPR004358">
    <property type="entry name" value="Sig_transdc_His_kin-like_C"/>
</dbReference>
<keyword evidence="4" id="KW-1133">Transmembrane helix</keyword>
<comment type="caution">
    <text evidence="6">The sequence shown here is derived from an EMBL/GenBank/DDBJ whole genome shotgun (WGS) entry which is preliminary data.</text>
</comment>
<dbReference type="InterPro" id="IPR005467">
    <property type="entry name" value="His_kinase_dom"/>
</dbReference>
<evidence type="ECO:0000313" key="7">
    <source>
        <dbReference type="Proteomes" id="UP000227088"/>
    </source>
</evidence>
<dbReference type="PROSITE" id="PS50109">
    <property type="entry name" value="HIS_KIN"/>
    <property type="match status" value="1"/>
</dbReference>
<proteinExistence type="predicted"/>